<feature type="compositionally biased region" description="Low complexity" evidence="1">
    <location>
        <begin position="513"/>
        <end position="529"/>
    </location>
</feature>
<keyword evidence="3" id="KW-1185">Reference proteome</keyword>
<dbReference type="GO" id="GO:0007266">
    <property type="term" value="P:Rho protein signal transduction"/>
    <property type="evidence" value="ECO:0007669"/>
    <property type="project" value="TreeGrafter"/>
</dbReference>
<evidence type="ECO:0000313" key="4">
    <source>
        <dbReference type="RefSeq" id="XP_017022712.1"/>
    </source>
</evidence>
<feature type="compositionally biased region" description="Gly residues" evidence="1">
    <location>
        <begin position="1451"/>
        <end position="1461"/>
    </location>
</feature>
<feature type="compositionally biased region" description="Basic and acidic residues" evidence="1">
    <location>
        <begin position="36"/>
        <end position="102"/>
    </location>
</feature>
<feature type="region of interest" description="Disordered" evidence="1">
    <location>
        <begin position="214"/>
        <end position="284"/>
    </location>
</feature>
<dbReference type="InterPro" id="IPR035899">
    <property type="entry name" value="DBL_dom_sf"/>
</dbReference>
<feature type="region of interest" description="Disordered" evidence="1">
    <location>
        <begin position="301"/>
        <end position="386"/>
    </location>
</feature>
<feature type="compositionally biased region" description="Low complexity" evidence="1">
    <location>
        <begin position="777"/>
        <end position="791"/>
    </location>
</feature>
<name>A0A6P4I1G7_DROKI</name>
<feature type="compositionally biased region" description="Gly residues" evidence="1">
    <location>
        <begin position="1431"/>
        <end position="1444"/>
    </location>
</feature>
<feature type="compositionally biased region" description="Low complexity" evidence="1">
    <location>
        <begin position="829"/>
        <end position="841"/>
    </location>
</feature>
<feature type="region of interest" description="Disordered" evidence="1">
    <location>
        <begin position="1"/>
        <end position="118"/>
    </location>
</feature>
<dbReference type="InterPro" id="IPR000219">
    <property type="entry name" value="DH_dom"/>
</dbReference>
<dbReference type="GeneID" id="108074992"/>
<feature type="compositionally biased region" description="Low complexity" evidence="1">
    <location>
        <begin position="252"/>
        <end position="284"/>
    </location>
</feature>
<organism evidence="3 4">
    <name type="scientific">Drosophila kikkawai</name>
    <name type="common">Fruit fly</name>
    <dbReference type="NCBI Taxonomy" id="30033"/>
    <lineage>
        <taxon>Eukaryota</taxon>
        <taxon>Metazoa</taxon>
        <taxon>Ecdysozoa</taxon>
        <taxon>Arthropoda</taxon>
        <taxon>Hexapoda</taxon>
        <taxon>Insecta</taxon>
        <taxon>Pterygota</taxon>
        <taxon>Neoptera</taxon>
        <taxon>Endopterygota</taxon>
        <taxon>Diptera</taxon>
        <taxon>Brachycera</taxon>
        <taxon>Muscomorpha</taxon>
        <taxon>Ephydroidea</taxon>
        <taxon>Drosophilidae</taxon>
        <taxon>Drosophila</taxon>
        <taxon>Sophophora</taxon>
    </lineage>
</organism>
<feature type="region of interest" description="Disordered" evidence="1">
    <location>
        <begin position="1623"/>
        <end position="1719"/>
    </location>
</feature>
<accession>A0A6P4I1G7</accession>
<feature type="compositionally biased region" description="Polar residues" evidence="1">
    <location>
        <begin position="1473"/>
        <end position="1495"/>
    </location>
</feature>
<feature type="compositionally biased region" description="Polar residues" evidence="1">
    <location>
        <begin position="1637"/>
        <end position="1646"/>
    </location>
</feature>
<gene>
    <name evidence="4" type="primary">LOC108074992</name>
</gene>
<dbReference type="Proteomes" id="UP001652661">
    <property type="component" value="Chromosome 3L"/>
</dbReference>
<feature type="region of interest" description="Disordered" evidence="1">
    <location>
        <begin position="408"/>
        <end position="496"/>
    </location>
</feature>
<feature type="region of interest" description="Disordered" evidence="1">
    <location>
        <begin position="508"/>
        <end position="542"/>
    </location>
</feature>
<feature type="compositionally biased region" description="Polar residues" evidence="1">
    <location>
        <begin position="814"/>
        <end position="823"/>
    </location>
</feature>
<evidence type="ECO:0000313" key="3">
    <source>
        <dbReference type="Proteomes" id="UP001652661"/>
    </source>
</evidence>
<feature type="compositionally biased region" description="Polar residues" evidence="1">
    <location>
        <begin position="240"/>
        <end position="251"/>
    </location>
</feature>
<evidence type="ECO:0000259" key="2">
    <source>
        <dbReference type="PROSITE" id="PS50010"/>
    </source>
</evidence>
<dbReference type="InterPro" id="IPR040181">
    <property type="entry name" value="PKHG5/7"/>
</dbReference>
<dbReference type="PROSITE" id="PS50010">
    <property type="entry name" value="DH_2"/>
    <property type="match status" value="1"/>
</dbReference>
<dbReference type="GO" id="GO:0043542">
    <property type="term" value="P:endothelial cell migration"/>
    <property type="evidence" value="ECO:0007669"/>
    <property type="project" value="TreeGrafter"/>
</dbReference>
<dbReference type="CDD" id="cd00160">
    <property type="entry name" value="RhoGEF"/>
    <property type="match status" value="1"/>
</dbReference>
<proteinExistence type="predicted"/>
<dbReference type="CDD" id="cd13244">
    <property type="entry name" value="PH_PLEKHG5_G6"/>
    <property type="match status" value="1"/>
</dbReference>
<feature type="compositionally biased region" description="Polar residues" evidence="1">
    <location>
        <begin position="1703"/>
        <end position="1719"/>
    </location>
</feature>
<feature type="compositionally biased region" description="Basic and acidic residues" evidence="1">
    <location>
        <begin position="230"/>
        <end position="239"/>
    </location>
</feature>
<protein>
    <submittedName>
        <fullName evidence="4">Uncharacterized protein isoform X1</fullName>
    </submittedName>
</protein>
<feature type="compositionally biased region" description="Gly residues" evidence="1">
    <location>
        <begin position="215"/>
        <end position="225"/>
    </location>
</feature>
<feature type="region of interest" description="Disordered" evidence="1">
    <location>
        <begin position="814"/>
        <end position="848"/>
    </location>
</feature>
<feature type="domain" description="DH" evidence="2">
    <location>
        <begin position="1069"/>
        <end position="1261"/>
    </location>
</feature>
<dbReference type="RefSeq" id="XP_017022712.1">
    <property type="nucleotide sequence ID" value="XM_017167223.3"/>
</dbReference>
<dbReference type="PANTHER" id="PTHR13217:SF11">
    <property type="entry name" value="PLECKSTRIN HOMOLOGY DOMAIN-CONTAINING FAMILY G MEMBER 5"/>
    <property type="match status" value="1"/>
</dbReference>
<feature type="compositionally biased region" description="Gly residues" evidence="1">
    <location>
        <begin position="415"/>
        <end position="424"/>
    </location>
</feature>
<reference evidence="4" key="1">
    <citation type="submission" date="2025-08" db="UniProtKB">
        <authorList>
            <consortium name="RefSeq"/>
        </authorList>
    </citation>
    <scope>IDENTIFICATION</scope>
    <source>
        <strain evidence="4">14028-0561.14</strain>
        <tissue evidence="4">Whole fly</tissue>
    </source>
</reference>
<dbReference type="GO" id="GO:0030139">
    <property type="term" value="C:endocytic vesicle"/>
    <property type="evidence" value="ECO:0007669"/>
    <property type="project" value="TreeGrafter"/>
</dbReference>
<dbReference type="SMART" id="SM00325">
    <property type="entry name" value="RhoGEF"/>
    <property type="match status" value="1"/>
</dbReference>
<evidence type="ECO:0000256" key="1">
    <source>
        <dbReference type="SAM" id="MobiDB-lite"/>
    </source>
</evidence>
<feature type="region of interest" description="Disordered" evidence="1">
    <location>
        <begin position="761"/>
        <end position="791"/>
    </location>
</feature>
<feature type="compositionally biased region" description="Basic residues" evidence="1">
    <location>
        <begin position="767"/>
        <end position="776"/>
    </location>
</feature>
<feature type="compositionally biased region" description="Polar residues" evidence="1">
    <location>
        <begin position="454"/>
        <end position="468"/>
    </location>
</feature>
<dbReference type="GO" id="GO:0030424">
    <property type="term" value="C:axon"/>
    <property type="evidence" value="ECO:0007669"/>
    <property type="project" value="TreeGrafter"/>
</dbReference>
<feature type="region of interest" description="Disordered" evidence="1">
    <location>
        <begin position="958"/>
        <end position="990"/>
    </location>
</feature>
<feature type="region of interest" description="Disordered" evidence="1">
    <location>
        <begin position="1431"/>
        <end position="1495"/>
    </location>
</feature>
<dbReference type="OrthoDB" id="5585231at2759"/>
<feature type="compositionally biased region" description="Polar residues" evidence="1">
    <location>
        <begin position="569"/>
        <end position="579"/>
    </location>
</feature>
<feature type="compositionally biased region" description="Polar residues" evidence="1">
    <location>
        <begin position="301"/>
        <end position="327"/>
    </location>
</feature>
<dbReference type="GO" id="GO:0005886">
    <property type="term" value="C:plasma membrane"/>
    <property type="evidence" value="ECO:0007669"/>
    <property type="project" value="TreeGrafter"/>
</dbReference>
<feature type="compositionally biased region" description="Gly residues" evidence="1">
    <location>
        <begin position="371"/>
        <end position="382"/>
    </location>
</feature>
<feature type="region of interest" description="Disordered" evidence="1">
    <location>
        <begin position="556"/>
        <end position="579"/>
    </location>
</feature>
<sequence length="1719" mass="183294">MGGGFAAPPITLASNQRPALNNLAKIPSSSSTTTAMHEKLLDKEDKTERTNLLGRSKEKPPKDKPPPKQSKFAERLRRSFRRGDHRSLECKRQEPTPEELRAKSRATPPPLPSSLPADNNNRLPFAFSHLNLPGLGLGVGLGGLGGHINPALLLDSPDECTPPEYAYQHLSSVATTNSSTSLESSCELGELSGGSQTSVYYWASMGGEVSTAAGGAAGAGTGTGGVPIDTQERDRRRLETQTSNRSDQQPINTNNTTNVTATTTASSSTAAGNNSSRSCSLTSESSSIRLTRLQNFLFKSSNESSRSCQGHSNEGFTVSSHNSSSGEWEQLGAYLSSSSGVGGGHDFHGGSFPEESTPDETDNTLPVETGSSGGGGGGGGGSYYQYTLTSPNNPFLPEITARTYHSTYDEDEGTEGGGGGGAGGESLMEDLQLDGNVTSVKYVSGGGSGARSAQLPTPSYSRAGSQESTHSEGGGPAGPTPSPASSSSSTPGRHRRKLFSLNSPTRLLHHQHQQQQSGTTSASPPSGGSSNEGGGSSSSKFNSASLVRSLNPFLPSVTSPKKAPLKQAAVTSPGSVTPDLSTKREEFLRATMKICLVVSPPNSKLQLKSKSLTHLDGLDSGVVACQHGPPGIATTTTTTTTAAGTTHAIHATNVNHHGLFATTGTPGSLGRQPNVAEKSETAGVCPSPSSNPQPPSQQAPCQPSTHPPPNQSHPAPTIYTQAPQIVRRTPSLMLSLSPTLDASTTTTTMASSACFGTGHSSAGSFHQHQHHHHHSHQSQLASSGTTGTISATHAIPSSKHFQFAGEAAASSSATLSPYSTTTPNGGGLTSPAGGSTSSSATVKKKSSFMKRKKPLLTRSEVSSSEFFSVSFCLDSSQQQHPDEEFIPATKGVTLLNALSHALRRRNISFSQITITDNNPTPSFLDAGPSPVPVSVDEQTDVESLAGHHLCITERGSNRKPLQKAASFGSRQPPPRLLPSVSTEETSESGVAAGKQIKQRWSSIFGIKNPQQSQLCELLNSYGRNGVPQRADGLNFEHPDLVNSLAYLQDMHKSWRDFVESSTMSESEVKIQTAIWELVTTEVYYIHALQTVTDLFLACLEAVQEERLLIDVDQARLFSNVRAVCEANIKFWTLWLYPMVAHSVITHEPLRCAFFQEGFIAFASIFAPYKIYCAEQSTCQFYCKELNQNNPLFTSYLAWCESQKMCNRLRLADIVVRPMQRLTKYSLLLAAIKKHMSDVEEIEAIDVMIHSVENFVGSVNNHLTMRQENERLKGVMVRIESYDVVDTNNEMLDKLIKQHSQMFDLCAPMRGCPSYHVRHLFMEGDHKFKDNLGKSDVHCFLLTDLLLVCKTIAKRGLGALKVIRQPYLTDQLIVQLAANNTLNCVYLNEFQVATTAFTLQCTEAKNWYDALWRAKTIYQRLKRGAGGVGGISGGGGGGSGSGTVGGDSFRFGGSGTSGGTSGGTADSLGVRKSPMNSSIGSHVSSANNSHSGSVEWNDSRNISVDFEKTNSVSSDEGSSIMTGNHGVTLKGKQQLISGLHKAKMGMIGPMGSKSANTLSVQPMNHLGQSLPNLNMHHSHTNNTLLVPGTTTSHSGNMLLSPSHRGISYPPPSPTRVPLRRGMAFSTSTKNPPLRKTRNVTSQNSINWHQIPATPTPPSPRSQHQSPGNVVCMQKSLPLLVPSEGGPGPSPPPLLHKQLSHQAPLPTSNSHHNQSSTETDV</sequence>
<dbReference type="PANTHER" id="PTHR13217">
    <property type="entry name" value="PLECKSTRIN HOMOLOGY DOMAIN-CONTAINING FAMILY G MEMBER 7"/>
    <property type="match status" value="1"/>
</dbReference>
<dbReference type="SUPFAM" id="SSF50729">
    <property type="entry name" value="PH domain-like"/>
    <property type="match status" value="1"/>
</dbReference>
<dbReference type="SUPFAM" id="SSF48065">
    <property type="entry name" value="DBL homology domain (DH-domain)"/>
    <property type="match status" value="1"/>
</dbReference>
<dbReference type="Pfam" id="PF00621">
    <property type="entry name" value="RhoGEF"/>
    <property type="match status" value="1"/>
</dbReference>
<feature type="region of interest" description="Disordered" evidence="1">
    <location>
        <begin position="658"/>
        <end position="717"/>
    </location>
</feature>
<dbReference type="Gene3D" id="1.20.900.10">
    <property type="entry name" value="Dbl homology (DH) domain"/>
    <property type="match status" value="1"/>
</dbReference>
<dbReference type="GO" id="GO:0005085">
    <property type="term" value="F:guanyl-nucleotide exchange factor activity"/>
    <property type="evidence" value="ECO:0007669"/>
    <property type="project" value="InterPro"/>
</dbReference>